<feature type="transmembrane region" description="Helical" evidence="1">
    <location>
        <begin position="52"/>
        <end position="75"/>
    </location>
</feature>
<accession>D0A4E0</accession>
<dbReference type="KEGG" id="tbg:TbgDal_X12290"/>
<evidence type="ECO:0000256" key="1">
    <source>
        <dbReference type="SAM" id="Phobius"/>
    </source>
</evidence>
<reference evidence="4" key="1">
    <citation type="journal article" date="2010" name="PLoS Negl. Trop. Dis.">
        <title>The genome sequence of Trypanosoma brucei gambiense, causative agent of chronic human african trypanosomiasis.</title>
        <authorList>
            <person name="Jackson A.P."/>
            <person name="Sanders M."/>
            <person name="Berry A."/>
            <person name="McQuillan J."/>
            <person name="Aslett M.A."/>
            <person name="Quail M.A."/>
            <person name="Chukualim B."/>
            <person name="Capewell P."/>
            <person name="MacLeod A."/>
            <person name="Melville S.E."/>
            <person name="Gibson W."/>
            <person name="Barry J.D."/>
            <person name="Berriman M."/>
            <person name="Hertz-Fowler C."/>
        </authorList>
    </citation>
    <scope>NUCLEOTIDE SEQUENCE [LARGE SCALE GENOMIC DNA]</scope>
    <source>
        <strain evidence="4">MHOM/CI/86/DAL972</strain>
    </source>
</reference>
<evidence type="ECO:0000313" key="4">
    <source>
        <dbReference type="Proteomes" id="UP000002316"/>
    </source>
</evidence>
<dbReference type="AlphaFoldDB" id="D0A4E0"/>
<dbReference type="RefSeq" id="XP_011778398.1">
    <property type="nucleotide sequence ID" value="XM_011780096.1"/>
</dbReference>
<protein>
    <recommendedName>
        <fullName evidence="5">T. brucei spp.-specific protein</fullName>
    </recommendedName>
</protein>
<sequence length="128" mass="14715">MPCDSPVSFSIFCFLFFFSSSRGIAVEKGYQQSDWRVDCSFFAALRFTSVDISSACAYICILLATKYMGAIVSLFKILQAFMHTHTHAFPTDFSPPPPSNHQQKKYPTINRVYFRIAQYARRSNEREN</sequence>
<evidence type="ECO:0008006" key="5">
    <source>
        <dbReference type="Google" id="ProtNLM"/>
    </source>
</evidence>
<proteinExistence type="predicted"/>
<organism evidence="3 4">
    <name type="scientific">Trypanosoma brucei gambiense (strain MHOM/CI/86/DAL972)</name>
    <dbReference type="NCBI Taxonomy" id="679716"/>
    <lineage>
        <taxon>Eukaryota</taxon>
        <taxon>Discoba</taxon>
        <taxon>Euglenozoa</taxon>
        <taxon>Kinetoplastea</taxon>
        <taxon>Metakinetoplastina</taxon>
        <taxon>Trypanosomatida</taxon>
        <taxon>Trypanosomatidae</taxon>
        <taxon>Trypanosoma</taxon>
    </lineage>
</organism>
<keyword evidence="1" id="KW-1133">Transmembrane helix</keyword>
<dbReference type="Proteomes" id="UP000002316">
    <property type="component" value="Chromosome 10"/>
</dbReference>
<keyword evidence="1" id="KW-0472">Membrane</keyword>
<name>D0A4E0_TRYB9</name>
<dbReference type="GeneID" id="23864417"/>
<gene>
    <name evidence="3" type="ORF">TbgDal_X12290</name>
</gene>
<evidence type="ECO:0000313" key="3">
    <source>
        <dbReference type="EMBL" id="CBH16134.1"/>
    </source>
</evidence>
<dbReference type="EMBL" id="FN554973">
    <property type="protein sequence ID" value="CBH16134.1"/>
    <property type="molecule type" value="Genomic_DNA"/>
</dbReference>
<keyword evidence="1" id="KW-0812">Transmembrane</keyword>
<feature type="signal peptide" evidence="2">
    <location>
        <begin position="1"/>
        <end position="23"/>
    </location>
</feature>
<evidence type="ECO:0000256" key="2">
    <source>
        <dbReference type="SAM" id="SignalP"/>
    </source>
</evidence>
<keyword evidence="2" id="KW-0732">Signal</keyword>
<feature type="chain" id="PRO_5003005971" description="T. brucei spp.-specific protein" evidence="2">
    <location>
        <begin position="24"/>
        <end position="128"/>
    </location>
</feature>